<dbReference type="KEGG" id="dau:Daud_0713"/>
<evidence type="ECO:0000313" key="3">
    <source>
        <dbReference type="EMBL" id="ACA59243.1"/>
    </source>
</evidence>
<evidence type="ECO:0000259" key="2">
    <source>
        <dbReference type="Pfam" id="PF07282"/>
    </source>
</evidence>
<keyword evidence="4" id="KW-1185">Reference proteome</keyword>
<organism evidence="3 4">
    <name type="scientific">Desulforudis audaxviator (strain MP104C)</name>
    <dbReference type="NCBI Taxonomy" id="477974"/>
    <lineage>
        <taxon>Bacteria</taxon>
        <taxon>Bacillati</taxon>
        <taxon>Bacillota</taxon>
        <taxon>Clostridia</taxon>
        <taxon>Thermoanaerobacterales</taxon>
        <taxon>Candidatus Desulforudaceae</taxon>
        <taxon>Candidatus Desulforudis</taxon>
    </lineage>
</organism>
<dbReference type="GO" id="GO:0003677">
    <property type="term" value="F:DNA binding"/>
    <property type="evidence" value="ECO:0007669"/>
    <property type="project" value="UniProtKB-KW"/>
</dbReference>
<dbReference type="Proteomes" id="UP000008544">
    <property type="component" value="Chromosome"/>
</dbReference>
<dbReference type="AlphaFoldDB" id="B1I2M1"/>
<proteinExistence type="predicted"/>
<dbReference type="Pfam" id="PF07282">
    <property type="entry name" value="Cas12f1-like_TNB"/>
    <property type="match status" value="1"/>
</dbReference>
<dbReference type="RefSeq" id="WP_012301830.1">
    <property type="nucleotide sequence ID" value="NC_010424.1"/>
</dbReference>
<protein>
    <submittedName>
        <fullName evidence="3">Transposase, IS605 OrfB family</fullName>
    </submittedName>
</protein>
<dbReference type="InterPro" id="IPR010095">
    <property type="entry name" value="Cas12f1-like_TNB"/>
</dbReference>
<evidence type="ECO:0000256" key="1">
    <source>
        <dbReference type="ARBA" id="ARBA00023125"/>
    </source>
</evidence>
<dbReference type="NCBIfam" id="TIGR01766">
    <property type="entry name" value="IS200/IS605 family accessory protein TnpB-like domain"/>
    <property type="match status" value="1"/>
</dbReference>
<evidence type="ECO:0000313" key="4">
    <source>
        <dbReference type="Proteomes" id="UP000008544"/>
    </source>
</evidence>
<dbReference type="HOGENOM" id="CLU_050979_0_0_9"/>
<keyword evidence="1" id="KW-0238">DNA-binding</keyword>
<reference evidence="4" key="1">
    <citation type="submission" date="2007-10" db="EMBL/GenBank/DDBJ databases">
        <title>Complete sequence of chromosome of Desulforudis audaxviator MP104C.</title>
        <authorList>
            <person name="Copeland A."/>
            <person name="Lucas S."/>
            <person name="Lapidus A."/>
            <person name="Barry K."/>
            <person name="Glavina del Rio T."/>
            <person name="Dalin E."/>
            <person name="Tice H."/>
            <person name="Bruce D."/>
            <person name="Pitluck S."/>
            <person name="Lowry S.R."/>
            <person name="Larimer F."/>
            <person name="Land M.L."/>
            <person name="Hauser L."/>
            <person name="Kyrpides N."/>
            <person name="Ivanova N.N."/>
            <person name="Richardson P."/>
        </authorList>
    </citation>
    <scope>NUCLEOTIDE SEQUENCE [LARGE SCALE GENOMIC DNA]</scope>
    <source>
        <strain evidence="4">MP104C</strain>
    </source>
</reference>
<gene>
    <name evidence="3" type="ordered locus">Daud_0713</name>
</gene>
<sequence length="460" mass="53054">MPVLKNVISSKQRIKRFITGTPEMIRQTEEIYRAVLGFYLNVIHDNLDKLPEWNRNSGTRALEKLTVRTEPRTNRKTGEKFGGNPNPPYPIDTVWPKFPAYLRRAIIAKAIGMAQSWYSNYRRWLRKKERMQARNERRVAEGKKPIPFDEHPPKYPTAGNVGMTFYKGDFKNLSLKTNTIQLKVWDGYDWRFITVEVEPTSHSRKLHLDDSWEMTVPSIYEKEGLFCLVTAFEKKSNVIKFADYYLSKNPKVLAVDLNLGRRNRAVCALVGKGGTVHKVRHISLAACNTTDVHRLLGLIARDVSGLGIVPKGHRPCKRLWRKVRAVNDNYAHHLSKQLVDLAVEWGARVIVFENLKRFRPDRDKHGSARMRRRIGYWLHRRVIKHTAYKAKVRGILVALIPPKDTSNRCSLCGSLDTSRDGNVLKCRNCSIVHNSHINAAINTGTAWFVREEKRLRQKTA</sequence>
<feature type="domain" description="Cas12f1-like TNB" evidence="2">
    <location>
        <begin position="379"/>
        <end position="442"/>
    </location>
</feature>
<dbReference type="OrthoDB" id="446094at2"/>
<reference evidence="3 4" key="2">
    <citation type="journal article" date="2008" name="Science">
        <title>Environmental genomics reveals a single-species ecosystem deep within Earth.</title>
        <authorList>
            <person name="Chivian D."/>
            <person name="Brodie E.L."/>
            <person name="Alm E.J."/>
            <person name="Culley D.E."/>
            <person name="Dehal P.S."/>
            <person name="Desantis T.Z."/>
            <person name="Gihring T.M."/>
            <person name="Lapidus A."/>
            <person name="Lin L.H."/>
            <person name="Lowry S.R."/>
            <person name="Moser D.P."/>
            <person name="Richardson P.M."/>
            <person name="Southam G."/>
            <person name="Wanger G."/>
            <person name="Pratt L.M."/>
            <person name="Andersen G.L."/>
            <person name="Hazen T.C."/>
            <person name="Brockman F.J."/>
            <person name="Arkin A.P."/>
            <person name="Onstott T.C."/>
        </authorList>
    </citation>
    <scope>NUCLEOTIDE SEQUENCE [LARGE SCALE GENOMIC DNA]</scope>
    <source>
        <strain evidence="3 4">MP104C</strain>
    </source>
</reference>
<dbReference type="STRING" id="477974.Daud_0713"/>
<dbReference type="eggNOG" id="COG0675">
    <property type="taxonomic scope" value="Bacteria"/>
</dbReference>
<dbReference type="EMBL" id="CP000860">
    <property type="protein sequence ID" value="ACA59243.1"/>
    <property type="molecule type" value="Genomic_DNA"/>
</dbReference>
<name>B1I2M1_DESAP</name>
<accession>B1I2M1</accession>